<evidence type="ECO:0000256" key="3">
    <source>
        <dbReference type="ARBA" id="ARBA00023163"/>
    </source>
</evidence>
<dbReference type="Pfam" id="PF00356">
    <property type="entry name" value="LacI"/>
    <property type="match status" value="1"/>
</dbReference>
<keyword evidence="2" id="KW-0238">DNA-binding</keyword>
<evidence type="ECO:0000313" key="7">
    <source>
        <dbReference type="Proteomes" id="UP000199356"/>
    </source>
</evidence>
<dbReference type="GO" id="GO:0003700">
    <property type="term" value="F:DNA-binding transcription factor activity"/>
    <property type="evidence" value="ECO:0007669"/>
    <property type="project" value="TreeGrafter"/>
</dbReference>
<dbReference type="AlphaFoldDB" id="A0A1I5UNM2"/>
<dbReference type="SMART" id="SM00354">
    <property type="entry name" value="HTH_LACI"/>
    <property type="match status" value="1"/>
</dbReference>
<evidence type="ECO:0000256" key="1">
    <source>
        <dbReference type="ARBA" id="ARBA00023015"/>
    </source>
</evidence>
<dbReference type="Proteomes" id="UP000199356">
    <property type="component" value="Unassembled WGS sequence"/>
</dbReference>
<dbReference type="PROSITE" id="PS50943">
    <property type="entry name" value="HTH_CROC1"/>
    <property type="match status" value="1"/>
</dbReference>
<dbReference type="SUPFAM" id="SSF47413">
    <property type="entry name" value="lambda repressor-like DNA-binding domains"/>
    <property type="match status" value="1"/>
</dbReference>
<keyword evidence="1" id="KW-0805">Transcription regulation</keyword>
<dbReference type="PANTHER" id="PTHR30146:SF109">
    <property type="entry name" value="HTH-TYPE TRANSCRIPTIONAL REGULATOR GALS"/>
    <property type="match status" value="1"/>
</dbReference>
<dbReference type="Pfam" id="PF13377">
    <property type="entry name" value="Peripla_BP_3"/>
    <property type="match status" value="1"/>
</dbReference>
<organism evidence="6 7">
    <name type="scientific">Tranquillimonas alkanivorans</name>
    <dbReference type="NCBI Taxonomy" id="441119"/>
    <lineage>
        <taxon>Bacteria</taxon>
        <taxon>Pseudomonadati</taxon>
        <taxon>Pseudomonadota</taxon>
        <taxon>Alphaproteobacteria</taxon>
        <taxon>Rhodobacterales</taxon>
        <taxon>Roseobacteraceae</taxon>
        <taxon>Tranquillimonas</taxon>
    </lineage>
</organism>
<evidence type="ECO:0000313" key="6">
    <source>
        <dbReference type="EMBL" id="SFP96802.1"/>
    </source>
</evidence>
<dbReference type="CDD" id="cd00093">
    <property type="entry name" value="HTH_XRE"/>
    <property type="match status" value="1"/>
</dbReference>
<reference evidence="6 7" key="1">
    <citation type="submission" date="2016-10" db="EMBL/GenBank/DDBJ databases">
        <authorList>
            <person name="de Groot N.N."/>
        </authorList>
    </citation>
    <scope>NUCLEOTIDE SEQUENCE [LARGE SCALE GENOMIC DNA]</scope>
    <source>
        <strain evidence="6 7">DSM 19547</strain>
    </source>
</reference>
<dbReference type="Gene3D" id="1.10.260.40">
    <property type="entry name" value="lambda repressor-like DNA-binding domains"/>
    <property type="match status" value="1"/>
</dbReference>
<evidence type="ECO:0000259" key="5">
    <source>
        <dbReference type="PROSITE" id="PS50943"/>
    </source>
</evidence>
<dbReference type="InterPro" id="IPR028082">
    <property type="entry name" value="Peripla_BP_I"/>
</dbReference>
<dbReference type="InterPro" id="IPR010982">
    <property type="entry name" value="Lambda_DNA-bd_dom_sf"/>
</dbReference>
<evidence type="ECO:0000259" key="4">
    <source>
        <dbReference type="PROSITE" id="PS50932"/>
    </source>
</evidence>
<feature type="domain" description="HTH cro/C1-type" evidence="5">
    <location>
        <begin position="1"/>
        <end position="43"/>
    </location>
</feature>
<dbReference type="InterPro" id="IPR001387">
    <property type="entry name" value="Cro/C1-type_HTH"/>
</dbReference>
<dbReference type="SUPFAM" id="SSF53822">
    <property type="entry name" value="Periplasmic binding protein-like I"/>
    <property type="match status" value="1"/>
</dbReference>
<sequence>MDELAQVSGVSRPTLSKYFNDPTSVRDSSRARIERALEKYDYRLNIFAINQNRRSTKTIGIVVPYLADPFFAAIVRRIEQRCLDAGLRPSLFSAHGQPDLEVEILDNLRTLRPAAVLLAPLGRASNRREIERFCADVPTILFDSNIEGLGDAFVGSDNFNFVQQSVEYLVSTGEPPLFVEMAHPANPNANKRREAYVSVMEALGLEPHVLKVEGEGWDFERIGHAAANQLIERHGLTMRTVLCSNDRLAIGFLAGCYENGLRVGKGEGCALRVAAHDDHPYSRFTCPSLTTVAHDYKVVSEKAVELLFDLIARDGKFETRREWLYPAHLVPRASA</sequence>
<protein>
    <submittedName>
        <fullName evidence="6">Transcriptional regulator, LacI family</fullName>
    </submittedName>
</protein>
<dbReference type="GO" id="GO:0000976">
    <property type="term" value="F:transcription cis-regulatory region binding"/>
    <property type="evidence" value="ECO:0007669"/>
    <property type="project" value="TreeGrafter"/>
</dbReference>
<dbReference type="InterPro" id="IPR000843">
    <property type="entry name" value="HTH_LacI"/>
</dbReference>
<accession>A0A1I5UNM2</accession>
<keyword evidence="7" id="KW-1185">Reference proteome</keyword>
<evidence type="ECO:0000256" key="2">
    <source>
        <dbReference type="ARBA" id="ARBA00023125"/>
    </source>
</evidence>
<name>A0A1I5UNM2_9RHOB</name>
<dbReference type="Gene3D" id="3.40.50.2300">
    <property type="match status" value="2"/>
</dbReference>
<dbReference type="RefSeq" id="WP_245759330.1">
    <property type="nucleotide sequence ID" value="NZ_FOXA01000022.1"/>
</dbReference>
<feature type="domain" description="HTH lacI-type" evidence="4">
    <location>
        <begin position="1"/>
        <end position="58"/>
    </location>
</feature>
<dbReference type="PANTHER" id="PTHR30146">
    <property type="entry name" value="LACI-RELATED TRANSCRIPTIONAL REPRESSOR"/>
    <property type="match status" value="1"/>
</dbReference>
<dbReference type="CDD" id="cd06267">
    <property type="entry name" value="PBP1_LacI_sugar_binding-like"/>
    <property type="match status" value="1"/>
</dbReference>
<dbReference type="EMBL" id="FOXA01000022">
    <property type="protein sequence ID" value="SFP96802.1"/>
    <property type="molecule type" value="Genomic_DNA"/>
</dbReference>
<dbReference type="PROSITE" id="PS50932">
    <property type="entry name" value="HTH_LACI_2"/>
    <property type="match status" value="1"/>
</dbReference>
<keyword evidence="3" id="KW-0804">Transcription</keyword>
<gene>
    <name evidence="6" type="ORF">SAMN04488047_12228</name>
</gene>
<dbReference type="STRING" id="441119.SAMN04488047_12228"/>
<dbReference type="InterPro" id="IPR046335">
    <property type="entry name" value="LacI/GalR-like_sensor"/>
</dbReference>
<proteinExistence type="predicted"/>